<feature type="transmembrane region" description="Helical" evidence="6">
    <location>
        <begin position="160"/>
        <end position="178"/>
    </location>
</feature>
<keyword evidence="5 6" id="KW-0472">Membrane</keyword>
<evidence type="ECO:0000313" key="7">
    <source>
        <dbReference type="EMBL" id="MDL5155395.1"/>
    </source>
</evidence>
<proteinExistence type="predicted"/>
<evidence type="ECO:0000256" key="6">
    <source>
        <dbReference type="SAM" id="Phobius"/>
    </source>
</evidence>
<dbReference type="EMBL" id="JASVWF010000001">
    <property type="protein sequence ID" value="MDL5155395.1"/>
    <property type="molecule type" value="Genomic_DNA"/>
</dbReference>
<evidence type="ECO:0000256" key="4">
    <source>
        <dbReference type="ARBA" id="ARBA00022989"/>
    </source>
</evidence>
<dbReference type="PANTHER" id="PTHR30086">
    <property type="entry name" value="ARGININE EXPORTER PROTEIN ARGO"/>
    <property type="match status" value="1"/>
</dbReference>
<evidence type="ECO:0000256" key="3">
    <source>
        <dbReference type="ARBA" id="ARBA00022692"/>
    </source>
</evidence>
<evidence type="ECO:0000256" key="1">
    <source>
        <dbReference type="ARBA" id="ARBA00004651"/>
    </source>
</evidence>
<sequence>MTLSWASYGAFVAFALLICISPGPDFAIVTKNALAGGRLSGISTALGVGVGSAVQGTIAAFGLGAIIVASRPVFEVVRWAGVAYLCVLGVQALRAALRARGTDVVEQVPTTGRGALTRLLQGVLTNLTNPKVLVFYLSVLPQFLGPTATVVDALTLANTLPVIGTVWLLAIVLALHLVRRWVLRRRVRRALDGATGLAMLGLAGRLATDAH</sequence>
<accession>A0ABT7M3Y9</accession>
<evidence type="ECO:0000313" key="8">
    <source>
        <dbReference type="Proteomes" id="UP001231924"/>
    </source>
</evidence>
<feature type="transmembrane region" description="Helical" evidence="6">
    <location>
        <begin position="43"/>
        <end position="69"/>
    </location>
</feature>
<dbReference type="Pfam" id="PF01810">
    <property type="entry name" value="LysE"/>
    <property type="match status" value="1"/>
</dbReference>
<keyword evidence="3 6" id="KW-0812">Transmembrane</keyword>
<dbReference type="PANTHER" id="PTHR30086:SF20">
    <property type="entry name" value="ARGININE EXPORTER PROTEIN ARGO-RELATED"/>
    <property type="match status" value="1"/>
</dbReference>
<gene>
    <name evidence="7" type="ORF">QRT03_05465</name>
</gene>
<protein>
    <submittedName>
        <fullName evidence="7">LysE family translocator</fullName>
    </submittedName>
</protein>
<reference evidence="7 8" key="1">
    <citation type="submission" date="2023-06" db="EMBL/GenBank/DDBJ databases">
        <title>Actinomycetospora Odt1-22.</title>
        <authorList>
            <person name="Supong K."/>
        </authorList>
    </citation>
    <scope>NUCLEOTIDE SEQUENCE [LARGE SCALE GENOMIC DNA]</scope>
    <source>
        <strain evidence="7 8">Odt1-22</strain>
    </source>
</reference>
<dbReference type="InterPro" id="IPR001123">
    <property type="entry name" value="LeuE-type"/>
</dbReference>
<keyword evidence="8" id="KW-1185">Reference proteome</keyword>
<dbReference type="PIRSF" id="PIRSF006324">
    <property type="entry name" value="LeuE"/>
    <property type="match status" value="1"/>
</dbReference>
<evidence type="ECO:0000256" key="5">
    <source>
        <dbReference type="ARBA" id="ARBA00023136"/>
    </source>
</evidence>
<keyword evidence="4 6" id="KW-1133">Transmembrane helix</keyword>
<keyword evidence="2" id="KW-1003">Cell membrane</keyword>
<organism evidence="7 8">
    <name type="scientific">Actinomycetospora termitidis</name>
    <dbReference type="NCBI Taxonomy" id="3053470"/>
    <lineage>
        <taxon>Bacteria</taxon>
        <taxon>Bacillati</taxon>
        <taxon>Actinomycetota</taxon>
        <taxon>Actinomycetes</taxon>
        <taxon>Pseudonocardiales</taxon>
        <taxon>Pseudonocardiaceae</taxon>
        <taxon>Actinomycetospora</taxon>
    </lineage>
</organism>
<name>A0ABT7M3Y9_9PSEU</name>
<comment type="subcellular location">
    <subcellularLocation>
        <location evidence="1">Cell membrane</location>
        <topology evidence="1">Multi-pass membrane protein</topology>
    </subcellularLocation>
</comment>
<comment type="caution">
    <text evidence="7">The sequence shown here is derived from an EMBL/GenBank/DDBJ whole genome shotgun (WGS) entry which is preliminary data.</text>
</comment>
<dbReference type="Proteomes" id="UP001231924">
    <property type="component" value="Unassembled WGS sequence"/>
</dbReference>
<evidence type="ECO:0000256" key="2">
    <source>
        <dbReference type="ARBA" id="ARBA00022475"/>
    </source>
</evidence>